<evidence type="ECO:0000256" key="8">
    <source>
        <dbReference type="SAM" id="Phobius"/>
    </source>
</evidence>
<dbReference type="InterPro" id="IPR004761">
    <property type="entry name" value="Spore_GerAB"/>
</dbReference>
<gene>
    <name evidence="9" type="ORF">ACFQ2Z_06310</name>
</gene>
<dbReference type="PANTHER" id="PTHR34975">
    <property type="entry name" value="SPORE GERMINATION PROTEIN A2"/>
    <property type="match status" value="1"/>
</dbReference>
<evidence type="ECO:0000256" key="1">
    <source>
        <dbReference type="ARBA" id="ARBA00004141"/>
    </source>
</evidence>
<dbReference type="NCBIfam" id="TIGR00912">
    <property type="entry name" value="2A0309"/>
    <property type="match status" value="1"/>
</dbReference>
<evidence type="ECO:0000313" key="10">
    <source>
        <dbReference type="Proteomes" id="UP001597211"/>
    </source>
</evidence>
<evidence type="ECO:0000256" key="5">
    <source>
        <dbReference type="ARBA" id="ARBA00022692"/>
    </source>
</evidence>
<dbReference type="Pfam" id="PF03845">
    <property type="entry name" value="Spore_permease"/>
    <property type="match status" value="1"/>
</dbReference>
<feature type="transmembrane region" description="Helical" evidence="8">
    <location>
        <begin position="34"/>
        <end position="55"/>
    </location>
</feature>
<dbReference type="PANTHER" id="PTHR34975:SF2">
    <property type="entry name" value="SPORE GERMINATION PROTEIN A2"/>
    <property type="match status" value="1"/>
</dbReference>
<feature type="transmembrane region" description="Helical" evidence="8">
    <location>
        <begin position="216"/>
        <end position="238"/>
    </location>
</feature>
<feature type="transmembrane region" description="Helical" evidence="8">
    <location>
        <begin position="304"/>
        <end position="324"/>
    </location>
</feature>
<keyword evidence="3" id="KW-0813">Transport</keyword>
<proteinExistence type="inferred from homology"/>
<feature type="transmembrane region" description="Helical" evidence="8">
    <location>
        <begin position="7"/>
        <end position="28"/>
    </location>
</feature>
<dbReference type="RefSeq" id="WP_240267968.1">
    <property type="nucleotide sequence ID" value="NZ_JAKSXN010000006.1"/>
</dbReference>
<feature type="transmembrane region" description="Helical" evidence="8">
    <location>
        <begin position="107"/>
        <end position="129"/>
    </location>
</feature>
<feature type="transmembrane region" description="Helical" evidence="8">
    <location>
        <begin position="141"/>
        <end position="162"/>
    </location>
</feature>
<keyword evidence="5 8" id="KW-0812">Transmembrane</keyword>
<feature type="transmembrane region" description="Helical" evidence="8">
    <location>
        <begin position="267"/>
        <end position="292"/>
    </location>
</feature>
<keyword evidence="4" id="KW-0309">Germination</keyword>
<sequence>MVKISAYQLFAVTSMFQLGTTLIFAFGASAGRDAWIAALLSTGLGTVLIGMYTVLQKMHPGQTLVEWFPYEFGRWIGVPLAWLYPLVWLYDAGRGVADLKFLLPATILPGTPAWILVGSFLLLVLYFLFSGIEVICRLGGMIFPVLVVLFSLEIFLLLSSGMHHFSYLQPVLGEGWGRVWKAVWPLGVTQSFGESIELAMIWTLMASPKRLMGINLAAALNAGIVITLFDALAIIVLGEKIFIREYFPLIQTLKQVSLAEFIENLDVLFVIYLFISTFFKISLHMYMSVIAAKQLCRIRNPKGLMVLFAAITFIVGMTMAKNMPEHTTVAFKTLPNYIWLPLFIVLPVLLFLVSMVRKLLGKRRYA</sequence>
<feature type="transmembrane region" description="Helical" evidence="8">
    <location>
        <begin position="67"/>
        <end position="87"/>
    </location>
</feature>
<evidence type="ECO:0000256" key="2">
    <source>
        <dbReference type="ARBA" id="ARBA00007998"/>
    </source>
</evidence>
<protein>
    <submittedName>
        <fullName evidence="9">GerAB/ArcD/ProY family transporter</fullName>
    </submittedName>
</protein>
<comment type="caution">
    <text evidence="9">The sequence shown here is derived from an EMBL/GenBank/DDBJ whole genome shotgun (WGS) entry which is preliminary data.</text>
</comment>
<evidence type="ECO:0000256" key="3">
    <source>
        <dbReference type="ARBA" id="ARBA00022448"/>
    </source>
</evidence>
<feature type="transmembrane region" description="Helical" evidence="8">
    <location>
        <begin position="182"/>
        <end position="204"/>
    </location>
</feature>
<feature type="transmembrane region" description="Helical" evidence="8">
    <location>
        <begin position="336"/>
        <end position="356"/>
    </location>
</feature>
<accession>A0ABW3S8Z3</accession>
<evidence type="ECO:0000256" key="4">
    <source>
        <dbReference type="ARBA" id="ARBA00022544"/>
    </source>
</evidence>
<name>A0ABW3S8Z3_9BACL</name>
<keyword evidence="6 8" id="KW-1133">Transmembrane helix</keyword>
<comment type="similarity">
    <text evidence="2">Belongs to the amino acid-polyamine-organocation (APC) superfamily. Spore germination protein (SGP) (TC 2.A.3.9) family.</text>
</comment>
<dbReference type="Proteomes" id="UP001597211">
    <property type="component" value="Unassembled WGS sequence"/>
</dbReference>
<keyword evidence="10" id="KW-1185">Reference proteome</keyword>
<evidence type="ECO:0000256" key="6">
    <source>
        <dbReference type="ARBA" id="ARBA00022989"/>
    </source>
</evidence>
<evidence type="ECO:0000256" key="7">
    <source>
        <dbReference type="ARBA" id="ARBA00023136"/>
    </source>
</evidence>
<dbReference type="EMBL" id="JBHTKZ010000007">
    <property type="protein sequence ID" value="MFD1180963.1"/>
    <property type="molecule type" value="Genomic_DNA"/>
</dbReference>
<evidence type="ECO:0000313" key="9">
    <source>
        <dbReference type="EMBL" id="MFD1180963.1"/>
    </source>
</evidence>
<reference evidence="10" key="1">
    <citation type="journal article" date="2019" name="Int. J. Syst. Evol. Microbiol.">
        <title>The Global Catalogue of Microorganisms (GCM) 10K type strain sequencing project: providing services to taxonomists for standard genome sequencing and annotation.</title>
        <authorList>
            <consortium name="The Broad Institute Genomics Platform"/>
            <consortium name="The Broad Institute Genome Sequencing Center for Infectious Disease"/>
            <person name="Wu L."/>
            <person name="Ma J."/>
        </authorList>
    </citation>
    <scope>NUCLEOTIDE SEQUENCE [LARGE SCALE GENOMIC DNA]</scope>
    <source>
        <strain evidence="10">CCUG 48216</strain>
    </source>
</reference>
<comment type="subcellular location">
    <subcellularLocation>
        <location evidence="1">Membrane</location>
        <topology evidence="1">Multi-pass membrane protein</topology>
    </subcellularLocation>
</comment>
<organism evidence="9 10">
    <name type="scientific">Paenibacillus timonensis</name>
    <dbReference type="NCBI Taxonomy" id="225915"/>
    <lineage>
        <taxon>Bacteria</taxon>
        <taxon>Bacillati</taxon>
        <taxon>Bacillota</taxon>
        <taxon>Bacilli</taxon>
        <taxon>Bacillales</taxon>
        <taxon>Paenibacillaceae</taxon>
        <taxon>Paenibacillus</taxon>
    </lineage>
</organism>
<keyword evidence="7 8" id="KW-0472">Membrane</keyword>